<feature type="chain" id="PRO_5025333906" evidence="9">
    <location>
        <begin position="20"/>
        <end position="335"/>
    </location>
</feature>
<evidence type="ECO:0000313" key="11">
    <source>
        <dbReference type="Proteomes" id="UP000800092"/>
    </source>
</evidence>
<evidence type="ECO:0000256" key="7">
    <source>
        <dbReference type="ARBA" id="ARBA00023180"/>
    </source>
</evidence>
<feature type="compositionally biased region" description="Pro residues" evidence="8">
    <location>
        <begin position="303"/>
        <end position="314"/>
    </location>
</feature>
<keyword evidence="6" id="KW-1015">Disulfide bond</keyword>
<feature type="signal peptide" evidence="9">
    <location>
        <begin position="1"/>
        <end position="19"/>
    </location>
</feature>
<keyword evidence="9" id="KW-0732">Signal</keyword>
<dbReference type="PANTHER" id="PTHR33146:SF26">
    <property type="entry name" value="ENDONUCLEASE 4"/>
    <property type="match status" value="1"/>
</dbReference>
<dbReference type="GO" id="GO:0016788">
    <property type="term" value="F:hydrolase activity, acting on ester bonds"/>
    <property type="evidence" value="ECO:0007669"/>
    <property type="project" value="InterPro"/>
</dbReference>
<dbReference type="SUPFAM" id="SSF48537">
    <property type="entry name" value="Phospholipase C/P1 nuclease"/>
    <property type="match status" value="1"/>
</dbReference>
<dbReference type="GO" id="GO:0003676">
    <property type="term" value="F:nucleic acid binding"/>
    <property type="evidence" value="ECO:0007669"/>
    <property type="project" value="InterPro"/>
</dbReference>
<dbReference type="GO" id="GO:0004519">
    <property type="term" value="F:endonuclease activity"/>
    <property type="evidence" value="ECO:0007669"/>
    <property type="project" value="UniProtKB-KW"/>
</dbReference>
<evidence type="ECO:0000256" key="1">
    <source>
        <dbReference type="ARBA" id="ARBA00009547"/>
    </source>
</evidence>
<organism evidence="10 11">
    <name type="scientific">Viridothelium virens</name>
    <name type="common">Speckled blister lichen</name>
    <name type="synonym">Trypethelium virens</name>
    <dbReference type="NCBI Taxonomy" id="1048519"/>
    <lineage>
        <taxon>Eukaryota</taxon>
        <taxon>Fungi</taxon>
        <taxon>Dikarya</taxon>
        <taxon>Ascomycota</taxon>
        <taxon>Pezizomycotina</taxon>
        <taxon>Dothideomycetes</taxon>
        <taxon>Dothideomycetes incertae sedis</taxon>
        <taxon>Trypetheliales</taxon>
        <taxon>Trypetheliaceae</taxon>
        <taxon>Viridothelium</taxon>
    </lineage>
</organism>
<accession>A0A6A6HK29</accession>
<dbReference type="OrthoDB" id="441446at2759"/>
<proteinExistence type="inferred from homology"/>
<dbReference type="EMBL" id="ML991775">
    <property type="protein sequence ID" value="KAF2238495.1"/>
    <property type="molecule type" value="Genomic_DNA"/>
</dbReference>
<keyword evidence="4" id="KW-0255">Endonuclease</keyword>
<dbReference type="InterPro" id="IPR008947">
    <property type="entry name" value="PLipase_C/P1_nuclease_dom_sf"/>
</dbReference>
<evidence type="ECO:0000256" key="9">
    <source>
        <dbReference type="SAM" id="SignalP"/>
    </source>
</evidence>
<keyword evidence="5" id="KW-0378">Hydrolase</keyword>
<keyword evidence="2" id="KW-0540">Nuclease</keyword>
<keyword evidence="3" id="KW-0479">Metal-binding</keyword>
<keyword evidence="11" id="KW-1185">Reference proteome</keyword>
<dbReference type="Pfam" id="PF02265">
    <property type="entry name" value="S1-P1_nuclease"/>
    <property type="match status" value="1"/>
</dbReference>
<evidence type="ECO:0000313" key="10">
    <source>
        <dbReference type="EMBL" id="KAF2238495.1"/>
    </source>
</evidence>
<dbReference type="Proteomes" id="UP000800092">
    <property type="component" value="Unassembled WGS sequence"/>
</dbReference>
<comment type="similarity">
    <text evidence="1">Belongs to the nuclease type I family.</text>
</comment>
<gene>
    <name evidence="10" type="ORF">EV356DRAFT_528955</name>
</gene>
<dbReference type="InterPro" id="IPR003154">
    <property type="entry name" value="S1/P1nuclease"/>
</dbReference>
<evidence type="ECO:0000256" key="8">
    <source>
        <dbReference type="SAM" id="MobiDB-lite"/>
    </source>
</evidence>
<dbReference type="Gene3D" id="1.10.575.10">
    <property type="entry name" value="P1 Nuclease"/>
    <property type="match status" value="1"/>
</dbReference>
<evidence type="ECO:0000256" key="6">
    <source>
        <dbReference type="ARBA" id="ARBA00023157"/>
    </source>
</evidence>
<dbReference type="PANTHER" id="PTHR33146">
    <property type="entry name" value="ENDONUCLEASE 4"/>
    <property type="match status" value="1"/>
</dbReference>
<dbReference type="GO" id="GO:0046872">
    <property type="term" value="F:metal ion binding"/>
    <property type="evidence" value="ECO:0007669"/>
    <property type="project" value="UniProtKB-KW"/>
</dbReference>
<name>A0A6A6HK29_VIRVR</name>
<evidence type="ECO:0000256" key="5">
    <source>
        <dbReference type="ARBA" id="ARBA00022801"/>
    </source>
</evidence>
<protein>
    <submittedName>
        <fullName evidence="10">Putative nuclease PA3</fullName>
    </submittedName>
</protein>
<evidence type="ECO:0000256" key="3">
    <source>
        <dbReference type="ARBA" id="ARBA00022723"/>
    </source>
</evidence>
<keyword evidence="7" id="KW-0325">Glycoprotein</keyword>
<dbReference type="AlphaFoldDB" id="A0A6A6HK29"/>
<evidence type="ECO:0000256" key="4">
    <source>
        <dbReference type="ARBA" id="ARBA00022759"/>
    </source>
</evidence>
<feature type="region of interest" description="Disordered" evidence="8">
    <location>
        <begin position="297"/>
        <end position="317"/>
    </location>
</feature>
<reference evidence="10" key="1">
    <citation type="journal article" date="2020" name="Stud. Mycol.">
        <title>101 Dothideomycetes genomes: a test case for predicting lifestyles and emergence of pathogens.</title>
        <authorList>
            <person name="Haridas S."/>
            <person name="Albert R."/>
            <person name="Binder M."/>
            <person name="Bloem J."/>
            <person name="Labutti K."/>
            <person name="Salamov A."/>
            <person name="Andreopoulos B."/>
            <person name="Baker S."/>
            <person name="Barry K."/>
            <person name="Bills G."/>
            <person name="Bluhm B."/>
            <person name="Cannon C."/>
            <person name="Castanera R."/>
            <person name="Culley D."/>
            <person name="Daum C."/>
            <person name="Ezra D."/>
            <person name="Gonzalez J."/>
            <person name="Henrissat B."/>
            <person name="Kuo A."/>
            <person name="Liang C."/>
            <person name="Lipzen A."/>
            <person name="Lutzoni F."/>
            <person name="Magnuson J."/>
            <person name="Mondo S."/>
            <person name="Nolan M."/>
            <person name="Ohm R."/>
            <person name="Pangilinan J."/>
            <person name="Park H.-J."/>
            <person name="Ramirez L."/>
            <person name="Alfaro M."/>
            <person name="Sun H."/>
            <person name="Tritt A."/>
            <person name="Yoshinaga Y."/>
            <person name="Zwiers L.-H."/>
            <person name="Turgeon B."/>
            <person name="Goodwin S."/>
            <person name="Spatafora J."/>
            <person name="Crous P."/>
            <person name="Grigoriev I."/>
        </authorList>
    </citation>
    <scope>NUCLEOTIDE SEQUENCE</scope>
    <source>
        <strain evidence="10">Tuck. ex Michener</strain>
    </source>
</reference>
<dbReference type="GO" id="GO:0006308">
    <property type="term" value="P:DNA catabolic process"/>
    <property type="evidence" value="ECO:0007669"/>
    <property type="project" value="InterPro"/>
</dbReference>
<evidence type="ECO:0000256" key="2">
    <source>
        <dbReference type="ARBA" id="ARBA00022722"/>
    </source>
</evidence>
<sequence>MALLVKRLPLFAALPGALAWGELGHYTVGYIAQNFVQSSTASWAKDILGSGSSNTSYLAAVATWADTYRYTSAGAFSAPFHFIDAEDNPPSSCNVDYDRDCGDDGCSISAIQNYTTRVQDGRHTQADRQMSLKWIIHIIGDIHQPLHDEALEVGGNDIDVNFGSDDSTNLHHIWDTEMPEKLVGGYSLSDAESWATTLTSDIKSGTYKSQAASWLDGIDLSDPVTTTMNWATEANADVCTIVMPKGESYYVNKDLSTSYYTGAISTVELQIARAGYRLAKWLDLIAANDSKRKRDLAEGVTPAPLPEVAAPPKPSRLSRAKMARAARGYNCNHAH</sequence>
<dbReference type="CDD" id="cd11010">
    <property type="entry name" value="S1-P1_nuclease"/>
    <property type="match status" value="1"/>
</dbReference>